<feature type="domain" description="Lipid A biosynthesis N-terminal" evidence="2">
    <location>
        <begin position="9"/>
        <end position="80"/>
    </location>
</feature>
<feature type="transmembrane region" description="Helical" evidence="1">
    <location>
        <begin position="89"/>
        <end position="108"/>
    </location>
</feature>
<dbReference type="GO" id="GO:0016020">
    <property type="term" value="C:membrane"/>
    <property type="evidence" value="ECO:0007669"/>
    <property type="project" value="GOC"/>
</dbReference>
<feature type="transmembrane region" description="Helical" evidence="1">
    <location>
        <begin position="128"/>
        <end position="147"/>
    </location>
</feature>
<evidence type="ECO:0000313" key="3">
    <source>
        <dbReference type="EMBL" id="PZW39658.1"/>
    </source>
</evidence>
<keyword evidence="1" id="KW-0812">Transmembrane</keyword>
<feature type="transmembrane region" description="Helical" evidence="1">
    <location>
        <begin position="6"/>
        <end position="26"/>
    </location>
</feature>
<dbReference type="Proteomes" id="UP000249542">
    <property type="component" value="Unassembled WGS sequence"/>
</dbReference>
<feature type="transmembrane region" description="Helical" evidence="1">
    <location>
        <begin position="63"/>
        <end position="80"/>
    </location>
</feature>
<proteinExistence type="predicted"/>
<comment type="caution">
    <text evidence="3">The sequence shown here is derived from an EMBL/GenBank/DDBJ whole genome shotgun (WGS) entry which is preliminary data.</text>
</comment>
<dbReference type="SMART" id="SM01259">
    <property type="entry name" value="LAB_N"/>
    <property type="match status" value="2"/>
</dbReference>
<organism evidence="3 4">
    <name type="scientific">Mesonia algae</name>
    <dbReference type="NCBI Taxonomy" id="213248"/>
    <lineage>
        <taxon>Bacteria</taxon>
        <taxon>Pseudomonadati</taxon>
        <taxon>Bacteroidota</taxon>
        <taxon>Flavobacteriia</taxon>
        <taxon>Flavobacteriales</taxon>
        <taxon>Flavobacteriaceae</taxon>
        <taxon>Mesonia</taxon>
    </lineage>
</organism>
<dbReference type="InterPro" id="IPR011499">
    <property type="entry name" value="Lipid_A_biosynth_N"/>
</dbReference>
<dbReference type="GO" id="GO:0009245">
    <property type="term" value="P:lipid A biosynthetic process"/>
    <property type="evidence" value="ECO:0007669"/>
    <property type="project" value="InterPro"/>
</dbReference>
<dbReference type="Gene3D" id="1.20.1280.290">
    <property type="match status" value="1"/>
</dbReference>
<feature type="transmembrane region" description="Helical" evidence="1">
    <location>
        <begin position="159"/>
        <end position="181"/>
    </location>
</feature>
<reference evidence="3 4" key="1">
    <citation type="submission" date="2018-06" db="EMBL/GenBank/DDBJ databases">
        <title>Genomic Encyclopedia of Archaeal and Bacterial Type Strains, Phase II (KMG-II): from individual species to whole genera.</title>
        <authorList>
            <person name="Goeker M."/>
        </authorList>
    </citation>
    <scope>NUCLEOTIDE SEQUENCE [LARGE SCALE GENOMIC DNA]</scope>
    <source>
        <strain evidence="3 4">DSM 15361</strain>
    </source>
</reference>
<feature type="transmembrane region" description="Helical" evidence="1">
    <location>
        <begin position="38"/>
        <end position="57"/>
    </location>
</feature>
<evidence type="ECO:0000313" key="4">
    <source>
        <dbReference type="Proteomes" id="UP000249542"/>
    </source>
</evidence>
<dbReference type="Pfam" id="PF07578">
    <property type="entry name" value="LAB_N"/>
    <property type="match status" value="2"/>
</dbReference>
<dbReference type="EMBL" id="QKYV01000005">
    <property type="protein sequence ID" value="PZW39658.1"/>
    <property type="molecule type" value="Genomic_DNA"/>
</dbReference>
<gene>
    <name evidence="3" type="ORF">LX95_02020</name>
</gene>
<feature type="domain" description="Lipid A biosynthesis N-terminal" evidence="2">
    <location>
        <begin position="133"/>
        <end position="204"/>
    </location>
</feature>
<keyword evidence="1" id="KW-0472">Membrane</keyword>
<keyword evidence="1" id="KW-1133">Transmembrane helix</keyword>
<name>A0A2W7I008_9FLAO</name>
<accession>A0A2W7I008</accession>
<keyword evidence="4" id="KW-1185">Reference proteome</keyword>
<dbReference type="GO" id="GO:0008915">
    <property type="term" value="F:lipid-A-disaccharide synthase activity"/>
    <property type="evidence" value="ECO:0007669"/>
    <property type="project" value="InterPro"/>
</dbReference>
<dbReference type="AlphaFoldDB" id="A0A2W7I008"/>
<sequence>MHDWIIYSIGFTAQILFASRIIIQWFQSEKAKKLKTPVIFWKLSLIAAIIFFFYGYLRRDFSIMLGQAIIYFVFIRNLILQKEWKPSSFIFKFIVIGFPFFAVWYGIFGADIDYNLMFSQQENNGISTWLLITGIVGQLVYTFRFIYQWVYSENKKKSSLPLGFWWLSLVGSAIVLVYAIYREDPVLLASHLGGSFIYVRNVYIGITSSASE</sequence>
<protein>
    <submittedName>
        <fullName evidence="3">Lipid-A-disaccharide synthase-like uncharacterized protein</fullName>
    </submittedName>
</protein>
<evidence type="ECO:0000256" key="1">
    <source>
        <dbReference type="SAM" id="Phobius"/>
    </source>
</evidence>
<evidence type="ECO:0000259" key="2">
    <source>
        <dbReference type="SMART" id="SM01259"/>
    </source>
</evidence>